<dbReference type="PANTHER" id="PTHR32026:SF10">
    <property type="entry name" value="METHYLTRANSFERASE-LIKE PROTEIN 24-RELATED"/>
    <property type="match status" value="1"/>
</dbReference>
<evidence type="ECO:0000259" key="2">
    <source>
        <dbReference type="Pfam" id="PF13383"/>
    </source>
</evidence>
<feature type="domain" description="Methyltransferase" evidence="2">
    <location>
        <begin position="183"/>
        <end position="314"/>
    </location>
</feature>
<dbReference type="Proteomes" id="UP001530400">
    <property type="component" value="Unassembled WGS sequence"/>
</dbReference>
<evidence type="ECO:0000256" key="1">
    <source>
        <dbReference type="SAM" id="MobiDB-lite"/>
    </source>
</evidence>
<dbReference type="EMBL" id="JALLPJ020001348">
    <property type="protein sequence ID" value="KAL3768393.1"/>
    <property type="molecule type" value="Genomic_DNA"/>
</dbReference>
<sequence>MSIEKYGGTEAAFIAKVLSSQRSDRETMGLKKNDDDHDNNRQMHPVGSAYRPASRLVRDLALALSALVLALMLLIRAGPIEQSAVDSEMQLNEALASLASSLNNNDASRLPLPPLEPSKASLRRKRALSDAINAMRCMLLPSCYPDVPCGDNHPPMKLPQGKQWEQHSFCTGDLASASQVAKSKNQKCLVYSFGVHDSTQWEERMAKEFECDVYAFDPTSKFEEKEIAPNVWFHKLGLQGSDVDVSQTHSALYDAIDPAKLRTLGDIRKLLGHEERQVDVLRLDCEGCEWGVLKQLACSNDSEMVDQLMVEMHFQKNLGIATDDDLLIAADAITCLEEKRWGLVSQEFSGCDPIDAEYLSHMHKIIKQDTLYMLMYSTFRRMPVEARLYKYNDPDYSSKFTTREVYTMKNP</sequence>
<dbReference type="AlphaFoldDB" id="A0ABD3MWU1"/>
<comment type="caution">
    <text evidence="3">The sequence shown here is derived from an EMBL/GenBank/DDBJ whole genome shotgun (WGS) entry which is preliminary data.</text>
</comment>
<gene>
    <name evidence="3" type="ORF">ACHAWO_010625</name>
</gene>
<dbReference type="InterPro" id="IPR025714">
    <property type="entry name" value="Methyltranfer_dom"/>
</dbReference>
<protein>
    <recommendedName>
        <fullName evidence="2">Methyltransferase domain-containing protein</fullName>
    </recommendedName>
</protein>
<accession>A0ABD3MWU1</accession>
<dbReference type="Pfam" id="PF13383">
    <property type="entry name" value="Methyltransf_22"/>
    <property type="match status" value="1"/>
</dbReference>
<organism evidence="3 4">
    <name type="scientific">Cyclotella atomus</name>
    <dbReference type="NCBI Taxonomy" id="382360"/>
    <lineage>
        <taxon>Eukaryota</taxon>
        <taxon>Sar</taxon>
        <taxon>Stramenopiles</taxon>
        <taxon>Ochrophyta</taxon>
        <taxon>Bacillariophyta</taxon>
        <taxon>Coscinodiscophyceae</taxon>
        <taxon>Thalassiosirophycidae</taxon>
        <taxon>Stephanodiscales</taxon>
        <taxon>Stephanodiscaceae</taxon>
        <taxon>Cyclotella</taxon>
    </lineage>
</organism>
<keyword evidence="4" id="KW-1185">Reference proteome</keyword>
<name>A0ABD3MWU1_9STRA</name>
<evidence type="ECO:0000313" key="3">
    <source>
        <dbReference type="EMBL" id="KAL3768393.1"/>
    </source>
</evidence>
<evidence type="ECO:0000313" key="4">
    <source>
        <dbReference type="Proteomes" id="UP001530400"/>
    </source>
</evidence>
<proteinExistence type="predicted"/>
<dbReference type="InterPro" id="IPR026913">
    <property type="entry name" value="METTL24"/>
</dbReference>
<feature type="region of interest" description="Disordered" evidence="1">
    <location>
        <begin position="24"/>
        <end position="46"/>
    </location>
</feature>
<dbReference type="PANTHER" id="PTHR32026">
    <property type="entry name" value="METHYLTRANSFERASE-LIKE PROTEIN 24"/>
    <property type="match status" value="1"/>
</dbReference>
<feature type="compositionally biased region" description="Basic and acidic residues" evidence="1">
    <location>
        <begin position="24"/>
        <end position="41"/>
    </location>
</feature>
<reference evidence="3 4" key="1">
    <citation type="submission" date="2024-10" db="EMBL/GenBank/DDBJ databases">
        <title>Updated reference genomes for cyclostephanoid diatoms.</title>
        <authorList>
            <person name="Roberts W.R."/>
            <person name="Alverson A.J."/>
        </authorList>
    </citation>
    <scope>NUCLEOTIDE SEQUENCE [LARGE SCALE GENOMIC DNA]</scope>
    <source>
        <strain evidence="3 4">AJA010-31</strain>
    </source>
</reference>